<keyword evidence="5" id="KW-0862">Zinc</keyword>
<keyword evidence="9" id="KW-0539">Nucleus</keyword>
<gene>
    <name evidence="13" type="ORF">RIMI_LOCUS20293922</name>
</gene>
<evidence type="ECO:0000256" key="3">
    <source>
        <dbReference type="ARBA" id="ARBA00022737"/>
    </source>
</evidence>
<keyword evidence="4 10" id="KW-0863">Zinc-finger</keyword>
<proteinExistence type="predicted"/>
<dbReference type="SUPFAM" id="SSF57667">
    <property type="entry name" value="beta-beta-alpha zinc fingers"/>
    <property type="match status" value="1"/>
</dbReference>
<dbReference type="Gene3D" id="3.30.160.60">
    <property type="entry name" value="Classic Zinc Finger"/>
    <property type="match status" value="1"/>
</dbReference>
<comment type="subcellular location">
    <subcellularLocation>
        <location evidence="1">Nucleus</location>
    </subcellularLocation>
</comment>
<evidence type="ECO:0000256" key="5">
    <source>
        <dbReference type="ARBA" id="ARBA00022833"/>
    </source>
</evidence>
<reference evidence="13" key="1">
    <citation type="submission" date="2023-07" db="EMBL/GenBank/DDBJ databases">
        <authorList>
            <person name="Stuckert A."/>
        </authorList>
    </citation>
    <scope>NUCLEOTIDE SEQUENCE</scope>
</reference>
<evidence type="ECO:0000313" key="14">
    <source>
        <dbReference type="Proteomes" id="UP001176940"/>
    </source>
</evidence>
<dbReference type="EMBL" id="CAUEEQ010067444">
    <property type="protein sequence ID" value="CAJ0965431.1"/>
    <property type="molecule type" value="Genomic_DNA"/>
</dbReference>
<protein>
    <recommendedName>
        <fullName evidence="12">C2H2-type domain-containing protein</fullName>
    </recommendedName>
</protein>
<dbReference type="PROSITE" id="PS50157">
    <property type="entry name" value="ZINC_FINGER_C2H2_2"/>
    <property type="match status" value="1"/>
</dbReference>
<evidence type="ECO:0000256" key="7">
    <source>
        <dbReference type="ARBA" id="ARBA00023125"/>
    </source>
</evidence>
<evidence type="ECO:0000256" key="4">
    <source>
        <dbReference type="ARBA" id="ARBA00022771"/>
    </source>
</evidence>
<evidence type="ECO:0000256" key="2">
    <source>
        <dbReference type="ARBA" id="ARBA00022723"/>
    </source>
</evidence>
<accession>A0ABN9MF83</accession>
<comment type="caution">
    <text evidence="13">The sequence shown here is derived from an EMBL/GenBank/DDBJ whole genome shotgun (WGS) entry which is preliminary data.</text>
</comment>
<feature type="compositionally biased region" description="Polar residues" evidence="11">
    <location>
        <begin position="367"/>
        <end position="381"/>
    </location>
</feature>
<name>A0ABN9MF83_9NEOB</name>
<keyword evidence="14" id="KW-1185">Reference proteome</keyword>
<evidence type="ECO:0000256" key="11">
    <source>
        <dbReference type="SAM" id="MobiDB-lite"/>
    </source>
</evidence>
<dbReference type="InterPro" id="IPR013087">
    <property type="entry name" value="Znf_C2H2_type"/>
</dbReference>
<feature type="region of interest" description="Disordered" evidence="11">
    <location>
        <begin position="167"/>
        <end position="211"/>
    </location>
</feature>
<dbReference type="InterPro" id="IPR036236">
    <property type="entry name" value="Znf_C2H2_sf"/>
</dbReference>
<organism evidence="13 14">
    <name type="scientific">Ranitomeya imitator</name>
    <name type="common">mimic poison frog</name>
    <dbReference type="NCBI Taxonomy" id="111125"/>
    <lineage>
        <taxon>Eukaryota</taxon>
        <taxon>Metazoa</taxon>
        <taxon>Chordata</taxon>
        <taxon>Craniata</taxon>
        <taxon>Vertebrata</taxon>
        <taxon>Euteleostomi</taxon>
        <taxon>Amphibia</taxon>
        <taxon>Batrachia</taxon>
        <taxon>Anura</taxon>
        <taxon>Neobatrachia</taxon>
        <taxon>Hyloidea</taxon>
        <taxon>Dendrobatidae</taxon>
        <taxon>Dendrobatinae</taxon>
        <taxon>Ranitomeya</taxon>
    </lineage>
</organism>
<dbReference type="PROSITE" id="PS00028">
    <property type="entry name" value="ZINC_FINGER_C2H2_1"/>
    <property type="match status" value="1"/>
</dbReference>
<evidence type="ECO:0000256" key="1">
    <source>
        <dbReference type="ARBA" id="ARBA00004123"/>
    </source>
</evidence>
<keyword evidence="7" id="KW-0238">DNA-binding</keyword>
<evidence type="ECO:0000256" key="8">
    <source>
        <dbReference type="ARBA" id="ARBA00023163"/>
    </source>
</evidence>
<evidence type="ECO:0000256" key="9">
    <source>
        <dbReference type="ARBA" id="ARBA00023242"/>
    </source>
</evidence>
<dbReference type="PANTHER" id="PTHR24399:SF23">
    <property type="entry name" value="C2H2-TYPE DOMAIN-CONTAINING PROTEIN"/>
    <property type="match status" value="1"/>
</dbReference>
<evidence type="ECO:0000256" key="6">
    <source>
        <dbReference type="ARBA" id="ARBA00023015"/>
    </source>
</evidence>
<keyword evidence="3" id="KW-0677">Repeat</keyword>
<feature type="region of interest" description="Disordered" evidence="11">
    <location>
        <begin position="360"/>
        <end position="386"/>
    </location>
</feature>
<dbReference type="PANTHER" id="PTHR24399">
    <property type="entry name" value="ZINC FINGER AND BTB DOMAIN-CONTAINING"/>
    <property type="match status" value="1"/>
</dbReference>
<keyword evidence="2" id="KW-0479">Metal-binding</keyword>
<sequence>MEELEAEILQIDYISVIKMHFGTNLPAGRFGGRTAHAPAILEDGGAREKTDGTRLDRDSIATGSVPQDWRIANVVPIFKKGSKSEPGNYRPVSLTSIVGKIFEGFLRDVILDYLNENNCLTPYQHGFMRNRSCQTNLISFYEEVSYRLDHGLHTSEEDLYEDIMMESDRHPTSEDERSPPERCPHPLHSPDRPEGSHDVPENHQAENLMDIKVEVTEDDDEDGEEEKTEDDQLCKERRQSLVMKETPQRDVPVLCIPRTAQREVTTFWRLLRPRKGEELTIIKVEIKEEEEEEEIMMGDPPRVSKVEEETTVCVKPENWCKNSEKNIISSKHYKGKGEPNSQCFPREKIINIKAHPGLHGTDPLCNPPTSEEPSTGQSPNRRTPAVDKPYQCTKCEKCFTIKSRFITHQRTHTGEKPFSCSEFRVRFTLPEHLFWRPEQRIQFKLVTLTYKAIHNLSPRYISELISQYLTSRNLWSSQDHLLSSTLIRSSSNRLQDFSPNVPHPLEFCAPTVRLSTIFGSIRRNLKTHLFRKAYSLH</sequence>
<evidence type="ECO:0000256" key="10">
    <source>
        <dbReference type="PROSITE-ProRule" id="PRU00042"/>
    </source>
</evidence>
<dbReference type="Proteomes" id="UP001176940">
    <property type="component" value="Unassembled WGS sequence"/>
</dbReference>
<keyword evidence="8" id="KW-0804">Transcription</keyword>
<evidence type="ECO:0000259" key="12">
    <source>
        <dbReference type="PROSITE" id="PS50157"/>
    </source>
</evidence>
<feature type="domain" description="C2H2-type" evidence="12">
    <location>
        <begin position="390"/>
        <end position="417"/>
    </location>
</feature>
<keyword evidence="6" id="KW-0805">Transcription regulation</keyword>
<evidence type="ECO:0000313" key="13">
    <source>
        <dbReference type="EMBL" id="CAJ0965431.1"/>
    </source>
</evidence>